<dbReference type="Proteomes" id="UP000008744">
    <property type="component" value="Unassembled WGS sequence"/>
</dbReference>
<evidence type="ECO:0000313" key="2">
    <source>
        <dbReference type="EMBL" id="EDW39475.1"/>
    </source>
</evidence>
<protein>
    <submittedName>
        <fullName evidence="2">GL14080</fullName>
    </submittedName>
</protein>
<feature type="compositionally biased region" description="Basic and acidic residues" evidence="1">
    <location>
        <begin position="50"/>
        <end position="65"/>
    </location>
</feature>
<feature type="region of interest" description="Disordered" evidence="1">
    <location>
        <begin position="79"/>
        <end position="98"/>
    </location>
</feature>
<feature type="compositionally biased region" description="Basic and acidic residues" evidence="1">
    <location>
        <begin position="115"/>
        <end position="155"/>
    </location>
</feature>
<feature type="region of interest" description="Disordered" evidence="1">
    <location>
        <begin position="112"/>
        <end position="155"/>
    </location>
</feature>
<feature type="compositionally biased region" description="Polar residues" evidence="1">
    <location>
        <begin position="86"/>
        <end position="98"/>
    </location>
</feature>
<name>B4HBR6_DROPE</name>
<feature type="region of interest" description="Disordered" evidence="1">
    <location>
        <begin position="1"/>
        <end position="68"/>
    </location>
</feature>
<gene>
    <name evidence="2" type="primary">Dper\GL14080</name>
    <name evidence="2" type="ORF">Dper_GL14080</name>
</gene>
<dbReference type="AlphaFoldDB" id="B4HBR6"/>
<dbReference type="HOGENOM" id="CLU_1697373_0_0_1"/>
<sequence>MVPPIFWKQPEQPARTATSSKKNGKEVEPMLPRFLEEQAGSVQTGHRQHRVEPLRDERWTQRSESPELELEIMASPFGTLEPATRDTWSSPGSPQSTQTIKVLCVWSGWTSGEVGRQRRQESCQRREEELRCREEAEDKRGGSVDGHRVPVPPER</sequence>
<accession>B4HBR6</accession>
<keyword evidence="3" id="KW-1185">Reference proteome</keyword>
<evidence type="ECO:0000313" key="3">
    <source>
        <dbReference type="Proteomes" id="UP000008744"/>
    </source>
</evidence>
<organism evidence="3">
    <name type="scientific">Drosophila persimilis</name>
    <name type="common">Fruit fly</name>
    <dbReference type="NCBI Taxonomy" id="7234"/>
    <lineage>
        <taxon>Eukaryota</taxon>
        <taxon>Metazoa</taxon>
        <taxon>Ecdysozoa</taxon>
        <taxon>Arthropoda</taxon>
        <taxon>Hexapoda</taxon>
        <taxon>Insecta</taxon>
        <taxon>Pterygota</taxon>
        <taxon>Neoptera</taxon>
        <taxon>Endopterygota</taxon>
        <taxon>Diptera</taxon>
        <taxon>Brachycera</taxon>
        <taxon>Muscomorpha</taxon>
        <taxon>Ephydroidea</taxon>
        <taxon>Drosophilidae</taxon>
        <taxon>Drosophila</taxon>
        <taxon>Sophophora</taxon>
    </lineage>
</organism>
<evidence type="ECO:0000256" key="1">
    <source>
        <dbReference type="SAM" id="MobiDB-lite"/>
    </source>
</evidence>
<proteinExistence type="predicted"/>
<dbReference type="EMBL" id="CH479262">
    <property type="protein sequence ID" value="EDW39475.1"/>
    <property type="molecule type" value="Genomic_DNA"/>
</dbReference>
<reference evidence="2 3" key="1">
    <citation type="journal article" date="2007" name="Nature">
        <title>Evolution of genes and genomes on the Drosophila phylogeny.</title>
        <authorList>
            <consortium name="Drosophila 12 Genomes Consortium"/>
            <person name="Clark A.G."/>
            <person name="Eisen M.B."/>
            <person name="Smith D.R."/>
            <person name="Bergman C.M."/>
            <person name="Oliver B."/>
            <person name="Markow T.A."/>
            <person name="Kaufman T.C."/>
            <person name="Kellis M."/>
            <person name="Gelbart W."/>
            <person name="Iyer V.N."/>
            <person name="Pollard D.A."/>
            <person name="Sackton T.B."/>
            <person name="Larracuente A.M."/>
            <person name="Singh N.D."/>
            <person name="Abad J.P."/>
            <person name="Abt D.N."/>
            <person name="Adryan B."/>
            <person name="Aguade M."/>
            <person name="Akashi H."/>
            <person name="Anderson W.W."/>
            <person name="Aquadro C.F."/>
            <person name="Ardell D.H."/>
            <person name="Arguello R."/>
            <person name="Artieri C.G."/>
            <person name="Barbash D.A."/>
            <person name="Barker D."/>
            <person name="Barsanti P."/>
            <person name="Batterham P."/>
            <person name="Batzoglou S."/>
            <person name="Begun D."/>
            <person name="Bhutkar A."/>
            <person name="Blanco E."/>
            <person name="Bosak S.A."/>
            <person name="Bradley R.K."/>
            <person name="Brand A.D."/>
            <person name="Brent M.R."/>
            <person name="Brooks A.N."/>
            <person name="Brown R.H."/>
            <person name="Butlin R.K."/>
            <person name="Caggese C."/>
            <person name="Calvi B.R."/>
            <person name="Bernardo de Carvalho A."/>
            <person name="Caspi A."/>
            <person name="Castrezana S."/>
            <person name="Celniker S.E."/>
            <person name="Chang J.L."/>
            <person name="Chapple C."/>
            <person name="Chatterji S."/>
            <person name="Chinwalla A."/>
            <person name="Civetta A."/>
            <person name="Clifton S.W."/>
            <person name="Comeron J.M."/>
            <person name="Costello J.C."/>
            <person name="Coyne J.A."/>
            <person name="Daub J."/>
            <person name="David R.G."/>
            <person name="Delcher A.L."/>
            <person name="Delehaunty K."/>
            <person name="Do C.B."/>
            <person name="Ebling H."/>
            <person name="Edwards K."/>
            <person name="Eickbush T."/>
            <person name="Evans J.D."/>
            <person name="Filipski A."/>
            <person name="Findeiss S."/>
            <person name="Freyhult E."/>
            <person name="Fulton L."/>
            <person name="Fulton R."/>
            <person name="Garcia A.C."/>
            <person name="Gardiner A."/>
            <person name="Garfield D.A."/>
            <person name="Garvin B.E."/>
            <person name="Gibson G."/>
            <person name="Gilbert D."/>
            <person name="Gnerre S."/>
            <person name="Godfrey J."/>
            <person name="Good R."/>
            <person name="Gotea V."/>
            <person name="Gravely B."/>
            <person name="Greenberg A.J."/>
            <person name="Griffiths-Jones S."/>
            <person name="Gross S."/>
            <person name="Guigo R."/>
            <person name="Gustafson E.A."/>
            <person name="Haerty W."/>
            <person name="Hahn M.W."/>
            <person name="Halligan D.L."/>
            <person name="Halpern A.L."/>
            <person name="Halter G.M."/>
            <person name="Han M.V."/>
            <person name="Heger A."/>
            <person name="Hillier L."/>
            <person name="Hinrichs A.S."/>
            <person name="Holmes I."/>
            <person name="Hoskins R.A."/>
            <person name="Hubisz M.J."/>
            <person name="Hultmark D."/>
            <person name="Huntley M.A."/>
            <person name="Jaffe D.B."/>
            <person name="Jagadeeshan S."/>
            <person name="Jeck W.R."/>
            <person name="Johnson J."/>
            <person name="Jones C.D."/>
            <person name="Jordan W.C."/>
            <person name="Karpen G.H."/>
            <person name="Kataoka E."/>
            <person name="Keightley P.D."/>
            <person name="Kheradpour P."/>
            <person name="Kirkness E.F."/>
            <person name="Koerich L.B."/>
            <person name="Kristiansen K."/>
            <person name="Kudrna D."/>
            <person name="Kulathinal R.J."/>
            <person name="Kumar S."/>
            <person name="Kwok R."/>
            <person name="Lander E."/>
            <person name="Langley C.H."/>
            <person name="Lapoint R."/>
            <person name="Lazzaro B.P."/>
            <person name="Lee S.J."/>
            <person name="Levesque L."/>
            <person name="Li R."/>
            <person name="Lin C.F."/>
            <person name="Lin M.F."/>
            <person name="Lindblad-Toh K."/>
            <person name="Llopart A."/>
            <person name="Long M."/>
            <person name="Low L."/>
            <person name="Lozovsky E."/>
            <person name="Lu J."/>
            <person name="Luo M."/>
            <person name="Machado C.A."/>
            <person name="Makalowski W."/>
            <person name="Marzo M."/>
            <person name="Matsuda M."/>
            <person name="Matzkin L."/>
            <person name="McAllister B."/>
            <person name="McBride C.S."/>
            <person name="McKernan B."/>
            <person name="McKernan K."/>
            <person name="Mendez-Lago M."/>
            <person name="Minx P."/>
            <person name="Mollenhauer M.U."/>
            <person name="Montooth K."/>
            <person name="Mount S.M."/>
            <person name="Mu X."/>
            <person name="Myers E."/>
            <person name="Negre B."/>
            <person name="Newfeld S."/>
            <person name="Nielsen R."/>
            <person name="Noor M.A."/>
            <person name="O'Grady P."/>
            <person name="Pachter L."/>
            <person name="Papaceit M."/>
            <person name="Parisi M.J."/>
            <person name="Parisi M."/>
            <person name="Parts L."/>
            <person name="Pedersen J.S."/>
            <person name="Pesole G."/>
            <person name="Phillippy A.M."/>
            <person name="Ponting C.P."/>
            <person name="Pop M."/>
            <person name="Porcelli D."/>
            <person name="Powell J.R."/>
            <person name="Prohaska S."/>
            <person name="Pruitt K."/>
            <person name="Puig M."/>
            <person name="Quesneville H."/>
            <person name="Ram K.R."/>
            <person name="Rand D."/>
            <person name="Rasmussen M.D."/>
            <person name="Reed L.K."/>
            <person name="Reenan R."/>
            <person name="Reily A."/>
            <person name="Remington K.A."/>
            <person name="Rieger T.T."/>
            <person name="Ritchie M.G."/>
            <person name="Robin C."/>
            <person name="Rogers Y.H."/>
            <person name="Rohde C."/>
            <person name="Rozas J."/>
            <person name="Rubenfield M.J."/>
            <person name="Ruiz A."/>
            <person name="Russo S."/>
            <person name="Salzberg S.L."/>
            <person name="Sanchez-Gracia A."/>
            <person name="Saranga D.J."/>
            <person name="Sato H."/>
            <person name="Schaeffer S.W."/>
            <person name="Schatz M.C."/>
            <person name="Schlenke T."/>
            <person name="Schwartz R."/>
            <person name="Segarra C."/>
            <person name="Singh R.S."/>
            <person name="Sirot L."/>
            <person name="Sirota M."/>
            <person name="Sisneros N.B."/>
            <person name="Smith C.D."/>
            <person name="Smith T.F."/>
            <person name="Spieth J."/>
            <person name="Stage D.E."/>
            <person name="Stark A."/>
            <person name="Stephan W."/>
            <person name="Strausberg R.L."/>
            <person name="Strempel S."/>
            <person name="Sturgill D."/>
            <person name="Sutton G."/>
            <person name="Sutton G.G."/>
            <person name="Tao W."/>
            <person name="Teichmann S."/>
            <person name="Tobari Y.N."/>
            <person name="Tomimura Y."/>
            <person name="Tsolas J.M."/>
            <person name="Valente V.L."/>
            <person name="Venter E."/>
            <person name="Venter J.C."/>
            <person name="Vicario S."/>
            <person name="Vieira F.G."/>
            <person name="Vilella A.J."/>
            <person name="Villasante A."/>
            <person name="Walenz B."/>
            <person name="Wang J."/>
            <person name="Wasserman M."/>
            <person name="Watts T."/>
            <person name="Wilson D."/>
            <person name="Wilson R.K."/>
            <person name="Wing R.A."/>
            <person name="Wolfner M.F."/>
            <person name="Wong A."/>
            <person name="Wong G.K."/>
            <person name="Wu C.I."/>
            <person name="Wu G."/>
            <person name="Yamamoto D."/>
            <person name="Yang H.P."/>
            <person name="Yang S.P."/>
            <person name="Yorke J.A."/>
            <person name="Yoshida K."/>
            <person name="Zdobnov E."/>
            <person name="Zhang P."/>
            <person name="Zhang Y."/>
            <person name="Zimin A.V."/>
            <person name="Baldwin J."/>
            <person name="Abdouelleil A."/>
            <person name="Abdulkadir J."/>
            <person name="Abebe A."/>
            <person name="Abera B."/>
            <person name="Abreu J."/>
            <person name="Acer S.C."/>
            <person name="Aftuck L."/>
            <person name="Alexander A."/>
            <person name="An P."/>
            <person name="Anderson E."/>
            <person name="Anderson S."/>
            <person name="Arachi H."/>
            <person name="Azer M."/>
            <person name="Bachantsang P."/>
            <person name="Barry A."/>
            <person name="Bayul T."/>
            <person name="Berlin A."/>
            <person name="Bessette D."/>
            <person name="Bloom T."/>
            <person name="Blye J."/>
            <person name="Boguslavskiy L."/>
            <person name="Bonnet C."/>
            <person name="Boukhgalter B."/>
            <person name="Bourzgui I."/>
            <person name="Brown A."/>
            <person name="Cahill P."/>
            <person name="Channer S."/>
            <person name="Cheshatsang Y."/>
            <person name="Chuda L."/>
            <person name="Citroen M."/>
            <person name="Collymore A."/>
            <person name="Cooke P."/>
            <person name="Costello M."/>
            <person name="D'Aco K."/>
            <person name="Daza R."/>
            <person name="De Haan G."/>
            <person name="DeGray S."/>
            <person name="DeMaso C."/>
            <person name="Dhargay N."/>
            <person name="Dooley K."/>
            <person name="Dooley E."/>
            <person name="Doricent M."/>
            <person name="Dorje P."/>
            <person name="Dorjee K."/>
            <person name="Dupes A."/>
            <person name="Elong R."/>
            <person name="Falk J."/>
            <person name="Farina A."/>
            <person name="Faro S."/>
            <person name="Ferguson D."/>
            <person name="Fisher S."/>
            <person name="Foley C.D."/>
            <person name="Franke A."/>
            <person name="Friedrich D."/>
            <person name="Gadbois L."/>
            <person name="Gearin G."/>
            <person name="Gearin C.R."/>
            <person name="Giannoukos G."/>
            <person name="Goode T."/>
            <person name="Graham J."/>
            <person name="Grandbois E."/>
            <person name="Grewal S."/>
            <person name="Gyaltsen K."/>
            <person name="Hafez N."/>
            <person name="Hagos B."/>
            <person name="Hall J."/>
            <person name="Henson C."/>
            <person name="Hollinger A."/>
            <person name="Honan T."/>
            <person name="Huard M.D."/>
            <person name="Hughes L."/>
            <person name="Hurhula B."/>
            <person name="Husby M.E."/>
            <person name="Kamat A."/>
            <person name="Kanga B."/>
            <person name="Kashin S."/>
            <person name="Khazanovich D."/>
            <person name="Kisner P."/>
            <person name="Lance K."/>
            <person name="Lara M."/>
            <person name="Lee W."/>
            <person name="Lennon N."/>
            <person name="Letendre F."/>
            <person name="LeVine R."/>
            <person name="Lipovsky A."/>
            <person name="Liu X."/>
            <person name="Liu J."/>
            <person name="Liu S."/>
            <person name="Lokyitsang T."/>
            <person name="Lokyitsang Y."/>
            <person name="Lubonja R."/>
            <person name="Lui A."/>
            <person name="MacDonald P."/>
            <person name="Magnisalis V."/>
            <person name="Maru K."/>
            <person name="Matthews C."/>
            <person name="McCusker W."/>
            <person name="McDonough S."/>
            <person name="Mehta T."/>
            <person name="Meldrim J."/>
            <person name="Meneus L."/>
            <person name="Mihai O."/>
            <person name="Mihalev A."/>
            <person name="Mihova T."/>
            <person name="Mittelman R."/>
            <person name="Mlenga V."/>
            <person name="Montmayeur A."/>
            <person name="Mulrain L."/>
            <person name="Navidi A."/>
            <person name="Naylor J."/>
            <person name="Negash T."/>
            <person name="Nguyen T."/>
            <person name="Nguyen N."/>
            <person name="Nicol R."/>
            <person name="Norbu C."/>
            <person name="Norbu N."/>
            <person name="Novod N."/>
            <person name="O'Neill B."/>
            <person name="Osman S."/>
            <person name="Markiewicz E."/>
            <person name="Oyono O.L."/>
            <person name="Patti C."/>
            <person name="Phunkhang P."/>
            <person name="Pierre F."/>
            <person name="Priest M."/>
            <person name="Raghuraman S."/>
            <person name="Rege F."/>
            <person name="Reyes R."/>
            <person name="Rise C."/>
            <person name="Rogov P."/>
            <person name="Ross K."/>
            <person name="Ryan E."/>
            <person name="Settipalli S."/>
            <person name="Shea T."/>
            <person name="Sherpa N."/>
            <person name="Shi L."/>
            <person name="Shih D."/>
            <person name="Sparrow T."/>
            <person name="Spaulding J."/>
            <person name="Stalker J."/>
            <person name="Stange-Thomann N."/>
            <person name="Stavropoulos S."/>
            <person name="Stone C."/>
            <person name="Strader C."/>
            <person name="Tesfaye S."/>
            <person name="Thomson T."/>
            <person name="Thoulutsang Y."/>
            <person name="Thoulutsang D."/>
            <person name="Topham K."/>
            <person name="Topping I."/>
            <person name="Tsamla T."/>
            <person name="Vassiliev H."/>
            <person name="Vo A."/>
            <person name="Wangchuk T."/>
            <person name="Wangdi T."/>
            <person name="Weiand M."/>
            <person name="Wilkinson J."/>
            <person name="Wilson A."/>
            <person name="Yadav S."/>
            <person name="Young G."/>
            <person name="Yu Q."/>
            <person name="Zembek L."/>
            <person name="Zhong D."/>
            <person name="Zimmer A."/>
            <person name="Zwirko Z."/>
            <person name="Jaffe D.B."/>
            <person name="Alvarez P."/>
            <person name="Brockman W."/>
            <person name="Butler J."/>
            <person name="Chin C."/>
            <person name="Gnerre S."/>
            <person name="Grabherr M."/>
            <person name="Kleber M."/>
            <person name="Mauceli E."/>
            <person name="MacCallum I."/>
        </authorList>
    </citation>
    <scope>NUCLEOTIDE SEQUENCE [LARGE SCALE GENOMIC DNA]</scope>
    <source>
        <strain evidence="3">MSH-3 / Tucson 14011-0111.49</strain>
    </source>
</reference>